<feature type="signal peptide" evidence="1">
    <location>
        <begin position="1"/>
        <end position="28"/>
    </location>
</feature>
<comment type="caution">
    <text evidence="2">The sequence shown here is derived from an EMBL/GenBank/DDBJ whole genome shotgun (WGS) entry which is preliminary data.</text>
</comment>
<gene>
    <name evidence="2" type="ORF">ENT37_13705</name>
</gene>
<organism evidence="2">
    <name type="scientific">Anaerolinea thermolimosa</name>
    <dbReference type="NCBI Taxonomy" id="229919"/>
    <lineage>
        <taxon>Bacteria</taxon>
        <taxon>Bacillati</taxon>
        <taxon>Chloroflexota</taxon>
        <taxon>Anaerolineae</taxon>
        <taxon>Anaerolineales</taxon>
        <taxon>Anaerolineaceae</taxon>
        <taxon>Anaerolinea</taxon>
    </lineage>
</organism>
<evidence type="ECO:0000256" key="1">
    <source>
        <dbReference type="SAM" id="SignalP"/>
    </source>
</evidence>
<reference evidence="2" key="1">
    <citation type="journal article" date="2020" name="mSystems">
        <title>Genome- and Community-Level Interaction Insights into Carbon Utilization and Element Cycling Functions of Hydrothermarchaeota in Hydrothermal Sediment.</title>
        <authorList>
            <person name="Zhou Z."/>
            <person name="Liu Y."/>
            <person name="Xu W."/>
            <person name="Pan J."/>
            <person name="Luo Z.H."/>
            <person name="Li M."/>
        </authorList>
    </citation>
    <scope>NUCLEOTIDE SEQUENCE [LARGE SCALE GENOMIC DNA]</scope>
    <source>
        <strain evidence="2">SpSt-573</strain>
    </source>
</reference>
<proteinExistence type="predicted"/>
<sequence length="180" mass="18733">MKSKIYSVSSAALILLAAITLLATSAAAKPAKKDGEKGSYIKPAITAEQAIASVKAALPGLTVGKSIIKTGPRGEKKLEVLLVLDGKIVSRVKLNPSTGEIMTKGQDVMAQEVLASQGQAAKIVQEAIPKLEVASVRLGKQGEWIVDLTLHKAVVASLGVHGGNGSILPDWKASRDATLY</sequence>
<evidence type="ECO:0008006" key="3">
    <source>
        <dbReference type="Google" id="ProtNLM"/>
    </source>
</evidence>
<protein>
    <recommendedName>
        <fullName evidence="3">PepSY domain-containing protein</fullName>
    </recommendedName>
</protein>
<keyword evidence="1" id="KW-0732">Signal</keyword>
<accession>A0A7C4PNP2</accession>
<evidence type="ECO:0000313" key="2">
    <source>
        <dbReference type="EMBL" id="HGS22905.1"/>
    </source>
</evidence>
<feature type="chain" id="PRO_5028109124" description="PepSY domain-containing protein" evidence="1">
    <location>
        <begin position="29"/>
        <end position="180"/>
    </location>
</feature>
<name>A0A7C4PNP2_9CHLR</name>
<dbReference type="EMBL" id="DSYK01000681">
    <property type="protein sequence ID" value="HGS22905.1"/>
    <property type="molecule type" value="Genomic_DNA"/>
</dbReference>
<dbReference type="AlphaFoldDB" id="A0A7C4PNP2"/>